<keyword evidence="2" id="KW-1185">Reference proteome</keyword>
<gene>
    <name evidence="1" type="ORF">GCM10009111_10260</name>
</gene>
<dbReference type="Gene3D" id="3.40.50.10220">
    <property type="entry name" value="DNA polymerase III, psi subunit"/>
    <property type="match status" value="1"/>
</dbReference>
<evidence type="ECO:0000313" key="1">
    <source>
        <dbReference type="EMBL" id="GAA0814029.1"/>
    </source>
</evidence>
<dbReference type="SUPFAM" id="SSF102220">
    <property type="entry name" value="DNA polymerase III psi subunit"/>
    <property type="match status" value="1"/>
</dbReference>
<dbReference type="InterPro" id="IPR036654">
    <property type="entry name" value="DNA_pol_III_psi_sf"/>
</dbReference>
<dbReference type="RefSeq" id="WP_343815776.1">
    <property type="nucleotide sequence ID" value="NZ_BAAAFA010000003.1"/>
</dbReference>
<name>A0ABN1L4S4_9GAMM</name>
<dbReference type="Proteomes" id="UP001500021">
    <property type="component" value="Unassembled WGS sequence"/>
</dbReference>
<dbReference type="InterPro" id="IPR004615">
    <property type="entry name" value="DNA_pol_III_psi"/>
</dbReference>
<evidence type="ECO:0000313" key="2">
    <source>
        <dbReference type="Proteomes" id="UP001500021"/>
    </source>
</evidence>
<evidence type="ECO:0008006" key="3">
    <source>
        <dbReference type="Google" id="ProtNLM"/>
    </source>
</evidence>
<comment type="caution">
    <text evidence="1">The sequence shown here is derived from an EMBL/GenBank/DDBJ whole genome shotgun (WGS) entry which is preliminary data.</text>
</comment>
<sequence>MAINTRQFDQLTEMGISLWQKRTKKTEQNHAQVTTHYKMPNLESLTNNRCFNDILLAIDLSIGEVTQQEQSLNLGLFNWFFFSNDANASVNQEDKTAEITYRDNQLFTPSINEIANSPTLKKALWHTLNTEIL</sequence>
<accession>A0ABN1L4S4</accession>
<protein>
    <recommendedName>
        <fullName evidence="3">DNA polymerase III subunit psi</fullName>
    </recommendedName>
</protein>
<dbReference type="EMBL" id="BAAAFA010000003">
    <property type="protein sequence ID" value="GAA0814029.1"/>
    <property type="molecule type" value="Genomic_DNA"/>
</dbReference>
<proteinExistence type="predicted"/>
<reference evidence="2" key="1">
    <citation type="journal article" date="2019" name="Int. J. Syst. Evol. Microbiol.">
        <title>The Global Catalogue of Microorganisms (GCM) 10K type strain sequencing project: providing services to taxonomists for standard genome sequencing and annotation.</title>
        <authorList>
            <consortium name="The Broad Institute Genomics Platform"/>
            <consortium name="The Broad Institute Genome Sequencing Center for Infectious Disease"/>
            <person name="Wu L."/>
            <person name="Ma J."/>
        </authorList>
    </citation>
    <scope>NUCLEOTIDE SEQUENCE [LARGE SCALE GENOMIC DNA]</scope>
    <source>
        <strain evidence="2">JCM 15608</strain>
    </source>
</reference>
<organism evidence="1 2">
    <name type="scientific">Colwellia asteriadis</name>
    <dbReference type="NCBI Taxonomy" id="517723"/>
    <lineage>
        <taxon>Bacteria</taxon>
        <taxon>Pseudomonadati</taxon>
        <taxon>Pseudomonadota</taxon>
        <taxon>Gammaproteobacteria</taxon>
        <taxon>Alteromonadales</taxon>
        <taxon>Colwelliaceae</taxon>
        <taxon>Colwellia</taxon>
    </lineage>
</organism>
<dbReference type="Pfam" id="PF03603">
    <property type="entry name" value="DNA_III_psi"/>
    <property type="match status" value="1"/>
</dbReference>